<sequence>MVLESKSLPWNCGHMNLVSVGQILDCGVYKAMFDILLCIIFWTRKLVFKSQAGIDRGVADLLSNLPRRLHCCLLLAWRGAT</sequence>
<proteinExistence type="predicted"/>
<evidence type="ECO:0000256" key="1">
    <source>
        <dbReference type="SAM" id="Phobius"/>
    </source>
</evidence>
<reference evidence="3" key="1">
    <citation type="journal article" date="2017" name="Front. Plant Sci.">
        <title>Climate Clever Clovers: New Paradigm to Reduce the Environmental Footprint of Ruminants by Breeding Low Methanogenic Forages Utilizing Haplotype Variation.</title>
        <authorList>
            <person name="Kaur P."/>
            <person name="Appels R."/>
            <person name="Bayer P.E."/>
            <person name="Keeble-Gagnere G."/>
            <person name="Wang J."/>
            <person name="Hirakawa H."/>
            <person name="Shirasawa K."/>
            <person name="Vercoe P."/>
            <person name="Stefanova K."/>
            <person name="Durmic Z."/>
            <person name="Nichols P."/>
            <person name="Revell C."/>
            <person name="Isobe S.N."/>
            <person name="Edwards D."/>
            <person name="Erskine W."/>
        </authorList>
    </citation>
    <scope>NUCLEOTIDE SEQUENCE [LARGE SCALE GENOMIC DNA]</scope>
    <source>
        <strain evidence="3">cv. Daliak</strain>
    </source>
</reference>
<keyword evidence="1" id="KW-0472">Membrane</keyword>
<gene>
    <name evidence="2" type="ORF">TSUD_292460</name>
</gene>
<keyword evidence="1" id="KW-0812">Transmembrane</keyword>
<protein>
    <submittedName>
        <fullName evidence="2">Uncharacterized protein</fullName>
    </submittedName>
</protein>
<organism evidence="2 3">
    <name type="scientific">Trifolium subterraneum</name>
    <name type="common">Subterranean clover</name>
    <dbReference type="NCBI Taxonomy" id="3900"/>
    <lineage>
        <taxon>Eukaryota</taxon>
        <taxon>Viridiplantae</taxon>
        <taxon>Streptophyta</taxon>
        <taxon>Embryophyta</taxon>
        <taxon>Tracheophyta</taxon>
        <taxon>Spermatophyta</taxon>
        <taxon>Magnoliopsida</taxon>
        <taxon>eudicotyledons</taxon>
        <taxon>Gunneridae</taxon>
        <taxon>Pentapetalae</taxon>
        <taxon>rosids</taxon>
        <taxon>fabids</taxon>
        <taxon>Fabales</taxon>
        <taxon>Fabaceae</taxon>
        <taxon>Papilionoideae</taxon>
        <taxon>50 kb inversion clade</taxon>
        <taxon>NPAAA clade</taxon>
        <taxon>Hologalegina</taxon>
        <taxon>IRL clade</taxon>
        <taxon>Trifolieae</taxon>
        <taxon>Trifolium</taxon>
    </lineage>
</organism>
<evidence type="ECO:0000313" key="2">
    <source>
        <dbReference type="EMBL" id="GAU38664.1"/>
    </source>
</evidence>
<dbReference type="AlphaFoldDB" id="A0A2Z6N1G4"/>
<evidence type="ECO:0000313" key="3">
    <source>
        <dbReference type="Proteomes" id="UP000242715"/>
    </source>
</evidence>
<keyword evidence="3" id="KW-1185">Reference proteome</keyword>
<name>A0A2Z6N1G4_TRISU</name>
<dbReference type="Proteomes" id="UP000242715">
    <property type="component" value="Unassembled WGS sequence"/>
</dbReference>
<dbReference type="EMBL" id="DF973725">
    <property type="protein sequence ID" value="GAU38664.1"/>
    <property type="molecule type" value="Genomic_DNA"/>
</dbReference>
<keyword evidence="1" id="KW-1133">Transmembrane helix</keyword>
<feature type="transmembrane region" description="Helical" evidence="1">
    <location>
        <begin position="20"/>
        <end position="42"/>
    </location>
</feature>
<accession>A0A2Z6N1G4</accession>